<dbReference type="InterPro" id="IPR002347">
    <property type="entry name" value="SDR_fam"/>
</dbReference>
<proteinExistence type="predicted"/>
<dbReference type="InterPro" id="IPR036291">
    <property type="entry name" value="NAD(P)-bd_dom_sf"/>
</dbReference>
<protein>
    <submittedName>
        <fullName evidence="5">Short-chain dehydrogenase</fullName>
    </submittedName>
</protein>
<dbReference type="PRINTS" id="PR00081">
    <property type="entry name" value="GDHRDH"/>
</dbReference>
<dbReference type="PANTHER" id="PTHR44085:SF2">
    <property type="entry name" value="SEPIAPTERIN REDUCTASE"/>
    <property type="match status" value="1"/>
</dbReference>
<evidence type="ECO:0000256" key="4">
    <source>
        <dbReference type="ARBA" id="ARBA00023002"/>
    </source>
</evidence>
<dbReference type="GO" id="GO:0006729">
    <property type="term" value="P:tetrahydrobiopterin biosynthetic process"/>
    <property type="evidence" value="ECO:0007669"/>
    <property type="project" value="TreeGrafter"/>
</dbReference>
<dbReference type="SUPFAM" id="SSF51735">
    <property type="entry name" value="NAD(P)-binding Rossmann-fold domains"/>
    <property type="match status" value="1"/>
</dbReference>
<evidence type="ECO:0000256" key="3">
    <source>
        <dbReference type="ARBA" id="ARBA00022857"/>
    </source>
</evidence>
<dbReference type="Gene3D" id="3.40.50.720">
    <property type="entry name" value="NAD(P)-binding Rossmann-like Domain"/>
    <property type="match status" value="1"/>
</dbReference>
<dbReference type="AlphaFoldDB" id="A0A124P9L6"/>
<keyword evidence="2" id="KW-0963">Cytoplasm</keyword>
<dbReference type="GO" id="GO:0004757">
    <property type="term" value="F:sepiapterin reductase (NADP+) activity"/>
    <property type="evidence" value="ECO:0007669"/>
    <property type="project" value="TreeGrafter"/>
</dbReference>
<gene>
    <name evidence="5" type="ORF">WS67_09330</name>
</gene>
<evidence type="ECO:0000256" key="2">
    <source>
        <dbReference type="ARBA" id="ARBA00022490"/>
    </source>
</evidence>
<dbReference type="GO" id="GO:0005737">
    <property type="term" value="C:cytoplasm"/>
    <property type="evidence" value="ECO:0007669"/>
    <property type="project" value="UniProtKB-SubCell"/>
</dbReference>
<name>A0A124P9L6_9BURK</name>
<keyword evidence="3" id="KW-0521">NADP</keyword>
<keyword evidence="6" id="KW-1185">Reference proteome</keyword>
<keyword evidence="4" id="KW-0560">Oxidoreductase</keyword>
<dbReference type="OrthoDB" id="9794387at2"/>
<evidence type="ECO:0000313" key="6">
    <source>
        <dbReference type="Proteomes" id="UP000062788"/>
    </source>
</evidence>
<dbReference type="EMBL" id="LOWA01000018">
    <property type="protein sequence ID" value="KVE28883.1"/>
    <property type="molecule type" value="Genomic_DNA"/>
</dbReference>
<comment type="subcellular location">
    <subcellularLocation>
        <location evidence="1">Cytoplasm</location>
    </subcellularLocation>
</comment>
<evidence type="ECO:0000313" key="5">
    <source>
        <dbReference type="EMBL" id="KVE28883.1"/>
    </source>
</evidence>
<dbReference type="Pfam" id="PF00106">
    <property type="entry name" value="adh_short"/>
    <property type="match status" value="1"/>
</dbReference>
<evidence type="ECO:0000256" key="1">
    <source>
        <dbReference type="ARBA" id="ARBA00004496"/>
    </source>
</evidence>
<organism evidence="5 6">
    <name type="scientific">Burkholderia singularis</name>
    <dbReference type="NCBI Taxonomy" id="1503053"/>
    <lineage>
        <taxon>Bacteria</taxon>
        <taxon>Pseudomonadati</taxon>
        <taxon>Pseudomonadota</taxon>
        <taxon>Betaproteobacteria</taxon>
        <taxon>Burkholderiales</taxon>
        <taxon>Burkholderiaceae</taxon>
        <taxon>Burkholderia</taxon>
        <taxon>pseudomallei group</taxon>
    </lineage>
</organism>
<reference evidence="5 6" key="1">
    <citation type="submission" date="2015-11" db="EMBL/GenBank/DDBJ databases">
        <title>Expanding the genomic diversity of Burkholderia species for the development of highly accurate diagnostics.</title>
        <authorList>
            <person name="Sahl J."/>
            <person name="Keim P."/>
            <person name="Wagner D."/>
        </authorList>
    </citation>
    <scope>NUCLEOTIDE SEQUENCE [LARGE SCALE GENOMIC DNA]</scope>
    <source>
        <strain evidence="5 6">TSV85</strain>
    </source>
</reference>
<comment type="caution">
    <text evidence="5">The sequence shown here is derived from an EMBL/GenBank/DDBJ whole genome shotgun (WGS) entry which is preliminary data.</text>
</comment>
<dbReference type="InterPro" id="IPR051721">
    <property type="entry name" value="Biopterin_syn/organic_redct"/>
</dbReference>
<dbReference type="Proteomes" id="UP000062788">
    <property type="component" value="Unassembled WGS sequence"/>
</dbReference>
<accession>A0A124P9L6</accession>
<dbReference type="PANTHER" id="PTHR44085">
    <property type="entry name" value="SEPIAPTERIN REDUCTASE"/>
    <property type="match status" value="1"/>
</dbReference>
<dbReference type="NCBIfam" id="NF005436">
    <property type="entry name" value="PRK07023.1"/>
    <property type="match status" value="1"/>
</dbReference>
<sequence length="252" mass="26586">MATSSLRSSTTRAIVTGHTRGLGAALAEHLLQQGITVLGLSRGRHSSLGKQFGNRLTEIELDLSDPARLAAWLACGTLQHFADGASCILLFNNAGSVEPIGPLDTQDFDAVARAVGLNVTTPLILSSAIAKLAIDTTECRIVHLSSGAARNPYAGWAVYCATKAALDHHARAVALDAGRALRIASVAPGVVDTDMQATIRASSRERFPSIERFERLKQEGALASPDAVARTLVDYVLSDAFGVAPTVDVRDF</sequence>